<comment type="caution">
    <text evidence="10">The sequence shown here is derived from an EMBL/GenBank/DDBJ whole genome shotgun (WGS) entry which is preliminary data.</text>
</comment>
<dbReference type="SMART" id="SM01190">
    <property type="entry name" value="EMP24_GP25L"/>
    <property type="match status" value="1"/>
</dbReference>
<dbReference type="OMA" id="YVERSAC"/>
<evidence type="ECO:0000256" key="5">
    <source>
        <dbReference type="ARBA" id="ARBA00022989"/>
    </source>
</evidence>
<dbReference type="AlphaFoldDB" id="X6N7D0"/>
<reference evidence="10 11" key="1">
    <citation type="journal article" date="2013" name="Curr. Biol.">
        <title>The Genome of the Foraminiferan Reticulomyxa filosa.</title>
        <authorList>
            <person name="Glockner G."/>
            <person name="Hulsmann N."/>
            <person name="Schleicher M."/>
            <person name="Noegel A.A."/>
            <person name="Eichinger L."/>
            <person name="Gallinger C."/>
            <person name="Pawlowski J."/>
            <person name="Sierra R."/>
            <person name="Euteneuer U."/>
            <person name="Pillet L."/>
            <person name="Moustafa A."/>
            <person name="Platzer M."/>
            <person name="Groth M."/>
            <person name="Szafranski K."/>
            <person name="Schliwa M."/>
        </authorList>
    </citation>
    <scope>NUCLEOTIDE SEQUENCE [LARGE SCALE GENOMIC DNA]</scope>
</reference>
<dbReference type="InterPro" id="IPR009038">
    <property type="entry name" value="GOLD_dom"/>
</dbReference>
<comment type="subcellular location">
    <subcellularLocation>
        <location evidence="1 7">Membrane</location>
        <topology evidence="1 7">Single-pass type I membrane protein</topology>
    </subcellularLocation>
</comment>
<gene>
    <name evidence="10" type="ORF">RFI_15005</name>
</gene>
<feature type="transmembrane region" description="Helical" evidence="8">
    <location>
        <begin position="160"/>
        <end position="184"/>
    </location>
</feature>
<evidence type="ECO:0000256" key="7">
    <source>
        <dbReference type="RuleBase" id="RU003827"/>
    </source>
</evidence>
<name>X6N7D0_RETFI</name>
<dbReference type="Pfam" id="PF01105">
    <property type="entry name" value="EMP24_GP25L"/>
    <property type="match status" value="1"/>
</dbReference>
<evidence type="ECO:0000256" key="4">
    <source>
        <dbReference type="ARBA" id="ARBA00022729"/>
    </source>
</evidence>
<evidence type="ECO:0000256" key="1">
    <source>
        <dbReference type="ARBA" id="ARBA00004479"/>
    </source>
</evidence>
<evidence type="ECO:0000256" key="2">
    <source>
        <dbReference type="ARBA" id="ARBA00007104"/>
    </source>
</evidence>
<dbReference type="OrthoDB" id="759142at2759"/>
<dbReference type="PROSITE" id="PS50866">
    <property type="entry name" value="GOLD"/>
    <property type="match status" value="1"/>
</dbReference>
<evidence type="ECO:0000256" key="8">
    <source>
        <dbReference type="SAM" id="Phobius"/>
    </source>
</evidence>
<evidence type="ECO:0000259" key="9">
    <source>
        <dbReference type="PROSITE" id="PS50866"/>
    </source>
</evidence>
<proteinExistence type="inferred from homology"/>
<dbReference type="Proteomes" id="UP000023152">
    <property type="component" value="Unassembled WGS sequence"/>
</dbReference>
<evidence type="ECO:0000256" key="3">
    <source>
        <dbReference type="ARBA" id="ARBA00022692"/>
    </source>
</evidence>
<organism evidence="10 11">
    <name type="scientific">Reticulomyxa filosa</name>
    <dbReference type="NCBI Taxonomy" id="46433"/>
    <lineage>
        <taxon>Eukaryota</taxon>
        <taxon>Sar</taxon>
        <taxon>Rhizaria</taxon>
        <taxon>Retaria</taxon>
        <taxon>Foraminifera</taxon>
        <taxon>Monothalamids</taxon>
        <taxon>Reticulomyxidae</taxon>
        <taxon>Reticulomyxa</taxon>
    </lineage>
</organism>
<dbReference type="EMBL" id="ASPP01010952">
    <property type="protein sequence ID" value="ETO22195.1"/>
    <property type="molecule type" value="Genomic_DNA"/>
</dbReference>
<keyword evidence="11" id="KW-1185">Reference proteome</keyword>
<protein>
    <recommendedName>
        <fullName evidence="9">GOLD domain-containing protein</fullName>
    </recommendedName>
</protein>
<keyword evidence="6 8" id="KW-0472">Membrane</keyword>
<feature type="domain" description="GOLD" evidence="9">
    <location>
        <begin position="23"/>
        <end position="132"/>
    </location>
</feature>
<comment type="similarity">
    <text evidence="2 7">Belongs to the EMP24/GP25L family.</text>
</comment>
<keyword evidence="5 8" id="KW-1133">Transmembrane helix</keyword>
<evidence type="ECO:0000256" key="6">
    <source>
        <dbReference type="ARBA" id="ARBA00023136"/>
    </source>
</evidence>
<sequence>MIFGSIFLTTVHGIGFYLKPGEIKCLSEHLDNKELLVGEFSITPPSTGASNAGGVKVTVSDPLEVNVYDKVVDNGKFAFTSPAEGEYVICFKSQDTVDKTVNFDVHSGVKAKDYSALAKKEHLKPIETDLKRIQDMAKETLNRYKAIREIEDKIYSDTSFVYTTFLLLLLLFFLPLSHPFFFFFDWCKEYLHTKKFSMT</sequence>
<keyword evidence="4" id="KW-0732">Signal</keyword>
<evidence type="ECO:0000313" key="10">
    <source>
        <dbReference type="EMBL" id="ETO22195.1"/>
    </source>
</evidence>
<dbReference type="GO" id="GO:0016020">
    <property type="term" value="C:membrane"/>
    <property type="evidence" value="ECO:0007669"/>
    <property type="project" value="UniProtKB-SubCell"/>
</dbReference>
<dbReference type="InterPro" id="IPR015720">
    <property type="entry name" value="Emp24-like"/>
</dbReference>
<accession>X6N7D0</accession>
<keyword evidence="3 7" id="KW-0812">Transmembrane</keyword>
<dbReference type="PANTHER" id="PTHR22811">
    <property type="entry name" value="TRANSMEMBRANE EMP24 DOMAIN-CONTAINING PROTEIN"/>
    <property type="match status" value="1"/>
</dbReference>
<evidence type="ECO:0000313" key="11">
    <source>
        <dbReference type="Proteomes" id="UP000023152"/>
    </source>
</evidence>